<keyword evidence="7" id="KW-1185">Reference proteome</keyword>
<evidence type="ECO:0000256" key="1">
    <source>
        <dbReference type="ARBA" id="ARBA00005417"/>
    </source>
</evidence>
<dbReference type="Gene3D" id="3.40.50.300">
    <property type="entry name" value="P-loop containing nucleotide triphosphate hydrolases"/>
    <property type="match status" value="1"/>
</dbReference>
<evidence type="ECO:0000256" key="3">
    <source>
        <dbReference type="ARBA" id="ARBA00022741"/>
    </source>
</evidence>
<reference evidence="6 7" key="1">
    <citation type="submission" date="2021-04" db="EMBL/GenBank/DDBJ databases">
        <title>Draft genome sequence of Paenibacillus cisolokensis, LC2-13A.</title>
        <authorList>
            <person name="Uke A."/>
            <person name="Chhe C."/>
            <person name="Baramee S."/>
            <person name="Kosugi A."/>
        </authorList>
    </citation>
    <scope>NUCLEOTIDE SEQUENCE [LARGE SCALE GENOMIC DNA]</scope>
    <source>
        <strain evidence="6 7">LC2-13A</strain>
    </source>
</reference>
<dbReference type="PANTHER" id="PTHR43335:SF2">
    <property type="entry name" value="ABC TRANSPORTER, ATP-BINDING PROTEIN"/>
    <property type="match status" value="1"/>
</dbReference>
<evidence type="ECO:0000259" key="5">
    <source>
        <dbReference type="PROSITE" id="PS50893"/>
    </source>
</evidence>
<evidence type="ECO:0000313" key="6">
    <source>
        <dbReference type="EMBL" id="GIQ67098.1"/>
    </source>
</evidence>
<evidence type="ECO:0000256" key="2">
    <source>
        <dbReference type="ARBA" id="ARBA00022448"/>
    </source>
</evidence>
<comment type="caution">
    <text evidence="6">The sequence shown here is derived from an EMBL/GenBank/DDBJ whole genome shotgun (WGS) entry which is preliminary data.</text>
</comment>
<evidence type="ECO:0000313" key="7">
    <source>
        <dbReference type="Proteomes" id="UP000680304"/>
    </source>
</evidence>
<evidence type="ECO:0000256" key="4">
    <source>
        <dbReference type="ARBA" id="ARBA00022840"/>
    </source>
</evidence>
<comment type="similarity">
    <text evidence="1">Belongs to the ABC transporter superfamily.</text>
</comment>
<dbReference type="InterPro" id="IPR017871">
    <property type="entry name" value="ABC_transporter-like_CS"/>
</dbReference>
<dbReference type="InterPro" id="IPR003593">
    <property type="entry name" value="AAA+_ATPase"/>
</dbReference>
<dbReference type="EMBL" id="BOVJ01000252">
    <property type="protein sequence ID" value="GIQ67098.1"/>
    <property type="molecule type" value="Genomic_DNA"/>
</dbReference>
<dbReference type="SUPFAM" id="SSF52540">
    <property type="entry name" value="P-loop containing nucleoside triphosphate hydrolases"/>
    <property type="match status" value="1"/>
</dbReference>
<proteinExistence type="inferred from homology"/>
<gene>
    <name evidence="6" type="ORF">PACILC2_56660</name>
</gene>
<dbReference type="PROSITE" id="PS50893">
    <property type="entry name" value="ABC_TRANSPORTER_2"/>
    <property type="match status" value="1"/>
</dbReference>
<dbReference type="SMART" id="SM00382">
    <property type="entry name" value="AAA"/>
    <property type="match status" value="1"/>
</dbReference>
<accession>A0ABQ4NGG8</accession>
<organism evidence="6 7">
    <name type="scientific">Paenibacillus cisolokensis</name>
    <dbReference type="NCBI Taxonomy" id="1658519"/>
    <lineage>
        <taxon>Bacteria</taxon>
        <taxon>Bacillati</taxon>
        <taxon>Bacillota</taxon>
        <taxon>Bacilli</taxon>
        <taxon>Bacillales</taxon>
        <taxon>Paenibacillaceae</taxon>
        <taxon>Paenibacillus</taxon>
    </lineage>
</organism>
<name>A0ABQ4NGG8_9BACL</name>
<dbReference type="PROSITE" id="PS00211">
    <property type="entry name" value="ABC_TRANSPORTER_1"/>
    <property type="match status" value="1"/>
</dbReference>
<keyword evidence="3" id="KW-0547">Nucleotide-binding</keyword>
<dbReference type="GO" id="GO:0005524">
    <property type="term" value="F:ATP binding"/>
    <property type="evidence" value="ECO:0007669"/>
    <property type="project" value="UniProtKB-KW"/>
</dbReference>
<dbReference type="Pfam" id="PF00005">
    <property type="entry name" value="ABC_tran"/>
    <property type="match status" value="1"/>
</dbReference>
<feature type="domain" description="ABC transporter" evidence="5">
    <location>
        <begin position="2"/>
        <end position="230"/>
    </location>
</feature>
<sequence length="290" mass="31712">MLTAERLGKRYKSDWALYPLNLRLGPGMHGLLGPNGAGKSTLMRLLAGLLQPSSGDAMLDGVSVRDGRKVRSRIGYVPQVFRMYPQLTAREWLRHVARVKGLGGRAAVEEAVERTLQAVNLTKQADRPARTYSGGMIKRLGIGQALIGSPDVVIVDEPTAGLDPEERVRLRNVLAEAALTRTVLLSTHVLSDIQSSCRNLLVLSEGRLLYQGGPSGLASFADRRVWTWEASHFEWSRLRLDGLLSARETSDGIICRALGAQPPTPYAVQAEPTMEEGYISLISGRQAVDF</sequence>
<keyword evidence="2" id="KW-0813">Transport</keyword>
<dbReference type="PANTHER" id="PTHR43335">
    <property type="entry name" value="ABC TRANSPORTER, ATP-BINDING PROTEIN"/>
    <property type="match status" value="1"/>
</dbReference>
<dbReference type="Proteomes" id="UP000680304">
    <property type="component" value="Unassembled WGS sequence"/>
</dbReference>
<dbReference type="InterPro" id="IPR003439">
    <property type="entry name" value="ABC_transporter-like_ATP-bd"/>
</dbReference>
<dbReference type="RefSeq" id="WP_062494898.1">
    <property type="nucleotide sequence ID" value="NZ_BOVJ01000252.1"/>
</dbReference>
<protein>
    <submittedName>
        <fullName evidence="6">ABC transporter ATP-binding protein</fullName>
    </submittedName>
</protein>
<keyword evidence="4 6" id="KW-0067">ATP-binding</keyword>
<dbReference type="InterPro" id="IPR027417">
    <property type="entry name" value="P-loop_NTPase"/>
</dbReference>